<evidence type="ECO:0000313" key="3">
    <source>
        <dbReference type="Proteomes" id="UP000515908"/>
    </source>
</evidence>
<gene>
    <name evidence="2" type="ORF">ADEAN_000697400</name>
</gene>
<evidence type="ECO:0000256" key="1">
    <source>
        <dbReference type="SAM" id="MobiDB-lite"/>
    </source>
</evidence>
<dbReference type="OrthoDB" id="10267574at2759"/>
<feature type="compositionally biased region" description="Low complexity" evidence="1">
    <location>
        <begin position="366"/>
        <end position="377"/>
    </location>
</feature>
<protein>
    <submittedName>
        <fullName evidence="2">Uncharacterized protein</fullName>
    </submittedName>
</protein>
<evidence type="ECO:0000313" key="2">
    <source>
        <dbReference type="EMBL" id="CAD2219468.1"/>
    </source>
</evidence>
<dbReference type="Proteomes" id="UP000515908">
    <property type="component" value="Chromosome 14"/>
</dbReference>
<sequence length="745" mass="85558">MKILNDPTEQQFIESNKLPFKGSIPVFGTSYGIGERIRGIVEDYTKGFGLGPHGHSPSSDKYHWDSFSNEARRTDTLTLENVLVRLFNEKLAAGQSSKDEYQWGLEMVSWMSQNGQEMNVQSLLLSLREWREAGRKPSLLLSRVLKVYLKDEIALFNESLPAGVPRLTIANTYRHEDHNNYSSDGRLWEETDPLQYKLNYYKASSQNRLHSEEPYLQTLILEAQQKNLTSTSDNAYQNYVSQTLIQQFSLDVAALVGKDIPTNVVEARTQANNGSHARNGGNVAQLVRVSHLAHLLEKYGVTTQSIFFVLRGLAECPEQQALEQHNNKEMGKFKIANDFAVPVSLILTWTGPQGTNTGSNARKNRNQNNNNTSNTNNIMATLRKDASAKGNTNNNNNNNTNNVRDKVVFHVLEELALSQDGTATDILYAMRQNKKNATLKQEFITAFMPAFNHDLAKTTHTYQEYMEGRYVPNINVAFEVFADFLKKAATEMKFENSPFLQTYFEVDYHPYHVNLLSHAKLKLLPLTEGPFHYENSLVEQVETVDRFNQYHITAGLTQVPMTGFIISDSKSMNYFLNRKNDVAHVTQTNDHHLLQFIQQQSFYKEFMTNRKNDTTHPLHYLFFTLQQGAGIISSFHRYFYRVAPMLSFYENVLNTYGDNNQNNNNVNLNKNNALRQILNADKNTSMELEFRRNAERYWRGVMDGKNMEENILPTRNNNNNNNGFNPRQHGRNNNNHKIIIKNRRI</sequence>
<proteinExistence type="predicted"/>
<dbReference type="EMBL" id="LR877158">
    <property type="protein sequence ID" value="CAD2219468.1"/>
    <property type="molecule type" value="Genomic_DNA"/>
</dbReference>
<feature type="region of interest" description="Disordered" evidence="1">
    <location>
        <begin position="712"/>
        <end position="736"/>
    </location>
</feature>
<name>A0A7G2CHZ0_9TRYP</name>
<accession>A0A7G2CHZ0</accession>
<reference evidence="2 3" key="1">
    <citation type="submission" date="2020-08" db="EMBL/GenBank/DDBJ databases">
        <authorList>
            <person name="Newling K."/>
            <person name="Davey J."/>
            <person name="Forrester S."/>
        </authorList>
    </citation>
    <scope>NUCLEOTIDE SEQUENCE [LARGE SCALE GENOMIC DNA]</scope>
    <source>
        <strain evidence="3">Crithidia deanei Carvalho (ATCC PRA-265)</strain>
    </source>
</reference>
<keyword evidence="3" id="KW-1185">Reference proteome</keyword>
<organism evidence="2 3">
    <name type="scientific">Angomonas deanei</name>
    <dbReference type="NCBI Taxonomy" id="59799"/>
    <lineage>
        <taxon>Eukaryota</taxon>
        <taxon>Discoba</taxon>
        <taxon>Euglenozoa</taxon>
        <taxon>Kinetoplastea</taxon>
        <taxon>Metakinetoplastina</taxon>
        <taxon>Trypanosomatida</taxon>
        <taxon>Trypanosomatidae</taxon>
        <taxon>Strigomonadinae</taxon>
        <taxon>Angomonas</taxon>
    </lineage>
</organism>
<dbReference type="AlphaFoldDB" id="A0A7G2CHZ0"/>
<dbReference type="VEuPathDB" id="TriTrypDB:ADEAN_000697400"/>
<feature type="region of interest" description="Disordered" evidence="1">
    <location>
        <begin position="352"/>
        <end position="377"/>
    </location>
</feature>